<feature type="transmembrane region" description="Helical" evidence="1">
    <location>
        <begin position="85"/>
        <end position="108"/>
    </location>
</feature>
<evidence type="ECO:0000313" key="4">
    <source>
        <dbReference type="Proteomes" id="UP001596170"/>
    </source>
</evidence>
<keyword evidence="1" id="KW-1133">Transmembrane helix</keyword>
<sequence length="112" mass="12468">MTTLILSKKALGDQMISSAWMLILLNSLDGIATYVGISLLIISEANPLLAELDPFNILMIKLYLSTFLTAFILQHPLQLFGRGFTYLLSFANVCYLGVFASHVFWIGVSMVY</sequence>
<dbReference type="InterPro" id="IPR043717">
    <property type="entry name" value="DUF5658"/>
</dbReference>
<dbReference type="Pfam" id="PF18902">
    <property type="entry name" value="DUF5658"/>
    <property type="match status" value="1"/>
</dbReference>
<organism evidence="3 4">
    <name type="scientific">Paenisporosarcina macmurdoensis</name>
    <dbReference type="NCBI Taxonomy" id="212659"/>
    <lineage>
        <taxon>Bacteria</taxon>
        <taxon>Bacillati</taxon>
        <taxon>Bacillota</taxon>
        <taxon>Bacilli</taxon>
        <taxon>Bacillales</taxon>
        <taxon>Caryophanaceae</taxon>
        <taxon>Paenisporosarcina</taxon>
    </lineage>
</organism>
<evidence type="ECO:0000256" key="1">
    <source>
        <dbReference type="SAM" id="Phobius"/>
    </source>
</evidence>
<comment type="caution">
    <text evidence="3">The sequence shown here is derived from an EMBL/GenBank/DDBJ whole genome shotgun (WGS) entry which is preliminary data.</text>
</comment>
<protein>
    <submittedName>
        <fullName evidence="3">DUF5658 family protein</fullName>
    </submittedName>
</protein>
<dbReference type="Proteomes" id="UP001596170">
    <property type="component" value="Unassembled WGS sequence"/>
</dbReference>
<name>A0ABW1L7W6_9BACL</name>
<feature type="transmembrane region" description="Helical" evidence="1">
    <location>
        <begin position="20"/>
        <end position="42"/>
    </location>
</feature>
<feature type="domain" description="DUF5658" evidence="2">
    <location>
        <begin position="20"/>
        <end position="107"/>
    </location>
</feature>
<evidence type="ECO:0000313" key="3">
    <source>
        <dbReference type="EMBL" id="MFC6039287.1"/>
    </source>
</evidence>
<keyword evidence="1" id="KW-0812">Transmembrane</keyword>
<keyword evidence="4" id="KW-1185">Reference proteome</keyword>
<dbReference type="EMBL" id="JBHSRI010000009">
    <property type="protein sequence ID" value="MFC6039287.1"/>
    <property type="molecule type" value="Genomic_DNA"/>
</dbReference>
<reference evidence="4" key="1">
    <citation type="journal article" date="2019" name="Int. J. Syst. Evol. Microbiol.">
        <title>The Global Catalogue of Microorganisms (GCM) 10K type strain sequencing project: providing services to taxonomists for standard genome sequencing and annotation.</title>
        <authorList>
            <consortium name="The Broad Institute Genomics Platform"/>
            <consortium name="The Broad Institute Genome Sequencing Center for Infectious Disease"/>
            <person name="Wu L."/>
            <person name="Ma J."/>
        </authorList>
    </citation>
    <scope>NUCLEOTIDE SEQUENCE [LARGE SCALE GENOMIC DNA]</scope>
    <source>
        <strain evidence="4">CCUG 54527</strain>
    </source>
</reference>
<gene>
    <name evidence="3" type="ORF">ACFPYN_07615</name>
</gene>
<accession>A0ABW1L7W6</accession>
<feature type="transmembrane region" description="Helical" evidence="1">
    <location>
        <begin position="54"/>
        <end position="73"/>
    </location>
</feature>
<proteinExistence type="predicted"/>
<dbReference type="RefSeq" id="WP_377733368.1">
    <property type="nucleotide sequence ID" value="NZ_JBHSRI010000009.1"/>
</dbReference>
<keyword evidence="1" id="KW-0472">Membrane</keyword>
<evidence type="ECO:0000259" key="2">
    <source>
        <dbReference type="Pfam" id="PF18902"/>
    </source>
</evidence>